<gene>
    <name evidence="1" type="ORF">METZ01_LOCUS423062</name>
</gene>
<feature type="non-terminal residue" evidence="1">
    <location>
        <position position="49"/>
    </location>
</feature>
<name>A0A382XIS3_9ZZZZ</name>
<accession>A0A382XIS3</accession>
<reference evidence="1" key="1">
    <citation type="submission" date="2018-05" db="EMBL/GenBank/DDBJ databases">
        <authorList>
            <person name="Lanie J.A."/>
            <person name="Ng W.-L."/>
            <person name="Kazmierczak K.M."/>
            <person name="Andrzejewski T.M."/>
            <person name="Davidsen T.M."/>
            <person name="Wayne K.J."/>
            <person name="Tettelin H."/>
            <person name="Glass J.I."/>
            <person name="Rusch D."/>
            <person name="Podicherti R."/>
            <person name="Tsui H.-C.T."/>
            <person name="Winkler M.E."/>
        </authorList>
    </citation>
    <scope>NUCLEOTIDE SEQUENCE</scope>
</reference>
<organism evidence="1">
    <name type="scientific">marine metagenome</name>
    <dbReference type="NCBI Taxonomy" id="408172"/>
    <lineage>
        <taxon>unclassified sequences</taxon>
        <taxon>metagenomes</taxon>
        <taxon>ecological metagenomes</taxon>
    </lineage>
</organism>
<dbReference type="AlphaFoldDB" id="A0A382XIS3"/>
<protein>
    <submittedName>
        <fullName evidence="1">Uncharacterized protein</fullName>
    </submittedName>
</protein>
<proteinExistence type="predicted"/>
<sequence length="49" mass="5464">MSNPPSDGLLGTAYDLETGEQTLDHYQRWAETYDQEVGVDNGYAQPARC</sequence>
<dbReference type="EMBL" id="UINC01167603">
    <property type="protein sequence ID" value="SVD70208.1"/>
    <property type="molecule type" value="Genomic_DNA"/>
</dbReference>
<evidence type="ECO:0000313" key="1">
    <source>
        <dbReference type="EMBL" id="SVD70208.1"/>
    </source>
</evidence>